<evidence type="ECO:0000256" key="3">
    <source>
        <dbReference type="ARBA" id="ARBA00023163"/>
    </source>
</evidence>
<evidence type="ECO:0000313" key="6">
    <source>
        <dbReference type="Proteomes" id="UP000006637"/>
    </source>
</evidence>
<dbReference type="EMBL" id="CP000386">
    <property type="protein sequence ID" value="ABG03799.1"/>
    <property type="molecule type" value="Genomic_DNA"/>
</dbReference>
<dbReference type="PROSITE" id="PS50932">
    <property type="entry name" value="HTH_LACI_2"/>
    <property type="match status" value="1"/>
</dbReference>
<dbReference type="RefSeq" id="WP_011563817.1">
    <property type="nucleotide sequence ID" value="NC_008148.1"/>
</dbReference>
<keyword evidence="2" id="KW-0238">DNA-binding</keyword>
<dbReference type="OrthoDB" id="37081at2"/>
<evidence type="ECO:0000256" key="1">
    <source>
        <dbReference type="ARBA" id="ARBA00023015"/>
    </source>
</evidence>
<dbReference type="PRINTS" id="PR00036">
    <property type="entry name" value="HTHLACI"/>
</dbReference>
<dbReference type="Pfam" id="PF00356">
    <property type="entry name" value="LacI"/>
    <property type="match status" value="1"/>
</dbReference>
<feature type="domain" description="HTH lacI-type" evidence="4">
    <location>
        <begin position="1"/>
        <end position="55"/>
    </location>
</feature>
<dbReference type="InterPro" id="IPR000843">
    <property type="entry name" value="HTH_LacI"/>
</dbReference>
<dbReference type="SUPFAM" id="SSF47413">
    <property type="entry name" value="lambda repressor-like DNA-binding domains"/>
    <property type="match status" value="1"/>
</dbReference>
<dbReference type="InterPro" id="IPR010982">
    <property type="entry name" value="Lambda_DNA-bd_dom_sf"/>
</dbReference>
<dbReference type="PhylomeDB" id="Q1AXS9"/>
<keyword evidence="1" id="KW-0805">Transcription regulation</keyword>
<dbReference type="InterPro" id="IPR046335">
    <property type="entry name" value="LacI/GalR-like_sensor"/>
</dbReference>
<evidence type="ECO:0000259" key="4">
    <source>
        <dbReference type="PROSITE" id="PS50932"/>
    </source>
</evidence>
<dbReference type="PANTHER" id="PTHR30146:SF109">
    <property type="entry name" value="HTH-TYPE TRANSCRIPTIONAL REGULATOR GALS"/>
    <property type="match status" value="1"/>
</dbReference>
<dbReference type="Gene3D" id="3.40.50.2300">
    <property type="match status" value="2"/>
</dbReference>
<evidence type="ECO:0000256" key="2">
    <source>
        <dbReference type="ARBA" id="ARBA00023125"/>
    </source>
</evidence>
<keyword evidence="3" id="KW-0804">Transcription</keyword>
<dbReference type="STRING" id="266117.Rxyl_0831"/>
<dbReference type="SUPFAM" id="SSF53822">
    <property type="entry name" value="Periplasmic binding protein-like I"/>
    <property type="match status" value="1"/>
</dbReference>
<protein>
    <submittedName>
        <fullName evidence="5">Transcriptional regulator, LacI family</fullName>
    </submittedName>
</protein>
<dbReference type="CDD" id="cd01392">
    <property type="entry name" value="HTH_LacI"/>
    <property type="match status" value="1"/>
</dbReference>
<gene>
    <name evidence="5" type="ordered locus">Rxyl_0831</name>
</gene>
<sequence>MKMRDVARRAGVSPATVSRVLNGVPTVGEEHRRRVLRAIEELGYRPNRLASNLRRQKAEMIGVVVSDIENPHFTGMVRAVEDAAYRKGYRVLLCNTDETPQKQRSYLEVLAAERVLGVILSPSDPEDEEIGELLDLGIPVVAFDRTVADPRADAVVVDNVGGVRAATRRLVAAGHERIGFVGGSEGIETGSGRLAGYREAMLEAGLEPRVAHGGFRIEGGWEATRRLLSEGLTALVVGNNLMTIGALRALREMGLRVPRDLALVAVDDPFWAELVEPPLTTLAQPVREMAGCAMRMMLERISGERSEPRREVFEFELRVRGSCGTA</sequence>
<dbReference type="AlphaFoldDB" id="Q1AXS9"/>
<dbReference type="SMART" id="SM00354">
    <property type="entry name" value="HTH_LACI"/>
    <property type="match status" value="1"/>
</dbReference>
<dbReference type="PROSITE" id="PS00356">
    <property type="entry name" value="HTH_LACI_1"/>
    <property type="match status" value="1"/>
</dbReference>
<proteinExistence type="predicted"/>
<dbReference type="GO" id="GO:0000976">
    <property type="term" value="F:transcription cis-regulatory region binding"/>
    <property type="evidence" value="ECO:0007669"/>
    <property type="project" value="TreeGrafter"/>
</dbReference>
<dbReference type="InterPro" id="IPR028082">
    <property type="entry name" value="Peripla_BP_I"/>
</dbReference>
<dbReference type="KEGG" id="rxy:Rxyl_0831"/>
<dbReference type="HOGENOM" id="CLU_037628_6_1_11"/>
<dbReference type="eggNOG" id="COG1609">
    <property type="taxonomic scope" value="Bacteria"/>
</dbReference>
<dbReference type="Gene3D" id="1.10.260.40">
    <property type="entry name" value="lambda repressor-like DNA-binding domains"/>
    <property type="match status" value="1"/>
</dbReference>
<name>Q1AXS9_RUBXD</name>
<reference evidence="5 6" key="1">
    <citation type="submission" date="2006-06" db="EMBL/GenBank/DDBJ databases">
        <title>Complete sequence of Rubrobacter xylanophilus DSM 9941.</title>
        <authorList>
            <consortium name="US DOE Joint Genome Institute"/>
            <person name="Copeland A."/>
            <person name="Lucas S."/>
            <person name="Lapidus A."/>
            <person name="Barry K."/>
            <person name="Detter J.C."/>
            <person name="Glavina del Rio T."/>
            <person name="Hammon N."/>
            <person name="Israni S."/>
            <person name="Dalin E."/>
            <person name="Tice H."/>
            <person name="Pitluck S."/>
            <person name="Munk A.C."/>
            <person name="Brettin T."/>
            <person name="Bruce D."/>
            <person name="Han C."/>
            <person name="Tapia R."/>
            <person name="Gilna P."/>
            <person name="Schmutz J."/>
            <person name="Larimer F."/>
            <person name="Land M."/>
            <person name="Hauser L."/>
            <person name="Kyrpides N."/>
            <person name="Lykidis A."/>
            <person name="da Costa M.S."/>
            <person name="Rainey F.A."/>
            <person name="Empadinhas N."/>
            <person name="Jolivet E."/>
            <person name="Battista J.R."/>
            <person name="Richardson P."/>
        </authorList>
    </citation>
    <scope>NUCLEOTIDE SEQUENCE [LARGE SCALE GENOMIC DNA]</scope>
    <source>
        <strain evidence="6">DSM 9941 / NBRC 16129 / PRD-1</strain>
    </source>
</reference>
<dbReference type="GO" id="GO:0003700">
    <property type="term" value="F:DNA-binding transcription factor activity"/>
    <property type="evidence" value="ECO:0007669"/>
    <property type="project" value="TreeGrafter"/>
</dbReference>
<dbReference type="PANTHER" id="PTHR30146">
    <property type="entry name" value="LACI-RELATED TRANSCRIPTIONAL REPRESSOR"/>
    <property type="match status" value="1"/>
</dbReference>
<organism evidence="5 6">
    <name type="scientific">Rubrobacter xylanophilus (strain DSM 9941 / JCM 11954 / NBRC 16129 / PRD-1)</name>
    <dbReference type="NCBI Taxonomy" id="266117"/>
    <lineage>
        <taxon>Bacteria</taxon>
        <taxon>Bacillati</taxon>
        <taxon>Actinomycetota</taxon>
        <taxon>Rubrobacteria</taxon>
        <taxon>Rubrobacterales</taxon>
        <taxon>Rubrobacteraceae</taxon>
        <taxon>Rubrobacter</taxon>
    </lineage>
</organism>
<keyword evidence="6" id="KW-1185">Reference proteome</keyword>
<evidence type="ECO:0000313" key="5">
    <source>
        <dbReference type="EMBL" id="ABG03799.1"/>
    </source>
</evidence>
<dbReference type="Pfam" id="PF13377">
    <property type="entry name" value="Peripla_BP_3"/>
    <property type="match status" value="1"/>
</dbReference>
<accession>Q1AXS9</accession>
<dbReference type="Proteomes" id="UP000006637">
    <property type="component" value="Chromosome"/>
</dbReference>
<dbReference type="CDD" id="cd06267">
    <property type="entry name" value="PBP1_LacI_sugar_binding-like"/>
    <property type="match status" value="1"/>
</dbReference>